<feature type="non-terminal residue" evidence="1">
    <location>
        <position position="1"/>
    </location>
</feature>
<sequence length="41" mass="4939">FTFEKLEQFQKGKYGQNFNDFMCLEIENNKIMEKALCKRSS</sequence>
<evidence type="ECO:0000313" key="1">
    <source>
        <dbReference type="EMBL" id="GAI10949.1"/>
    </source>
</evidence>
<name>X1MX77_9ZZZZ</name>
<comment type="caution">
    <text evidence="1">The sequence shown here is derived from an EMBL/GenBank/DDBJ whole genome shotgun (WGS) entry which is preliminary data.</text>
</comment>
<gene>
    <name evidence="1" type="ORF">S06H3_20039</name>
</gene>
<organism evidence="1">
    <name type="scientific">marine sediment metagenome</name>
    <dbReference type="NCBI Taxonomy" id="412755"/>
    <lineage>
        <taxon>unclassified sequences</taxon>
        <taxon>metagenomes</taxon>
        <taxon>ecological metagenomes</taxon>
    </lineage>
</organism>
<dbReference type="EMBL" id="BARV01010332">
    <property type="protein sequence ID" value="GAI10949.1"/>
    <property type="molecule type" value="Genomic_DNA"/>
</dbReference>
<protein>
    <submittedName>
        <fullName evidence="1">Uncharacterized protein</fullName>
    </submittedName>
</protein>
<dbReference type="AlphaFoldDB" id="X1MX77"/>
<accession>X1MX77</accession>
<reference evidence="1" key="1">
    <citation type="journal article" date="2014" name="Front. Microbiol.">
        <title>High frequency of phylogenetically diverse reductive dehalogenase-homologous genes in deep subseafloor sedimentary metagenomes.</title>
        <authorList>
            <person name="Kawai M."/>
            <person name="Futagami T."/>
            <person name="Toyoda A."/>
            <person name="Takaki Y."/>
            <person name="Nishi S."/>
            <person name="Hori S."/>
            <person name="Arai W."/>
            <person name="Tsubouchi T."/>
            <person name="Morono Y."/>
            <person name="Uchiyama I."/>
            <person name="Ito T."/>
            <person name="Fujiyama A."/>
            <person name="Inagaki F."/>
            <person name="Takami H."/>
        </authorList>
    </citation>
    <scope>NUCLEOTIDE SEQUENCE</scope>
    <source>
        <strain evidence="1">Expedition CK06-06</strain>
    </source>
</reference>
<proteinExistence type="predicted"/>